<accession>A0A1G6JHG2</accession>
<dbReference type="STRING" id="1236220.SAMN04488112_10445"/>
<reference evidence="2 3" key="1">
    <citation type="submission" date="2016-10" db="EMBL/GenBank/DDBJ databases">
        <authorList>
            <person name="de Groot N.N."/>
        </authorList>
    </citation>
    <scope>NUCLEOTIDE SEQUENCE [LARGE SCALE GENOMIC DNA]</scope>
    <source>
        <strain evidence="2 3">DSM 45514</strain>
    </source>
</reference>
<proteinExistence type="predicted"/>
<dbReference type="Proteomes" id="UP000199387">
    <property type="component" value="Unassembled WGS sequence"/>
</dbReference>
<organism evidence="2 3">
    <name type="scientific">Melghirimyces thermohalophilus</name>
    <dbReference type="NCBI Taxonomy" id="1236220"/>
    <lineage>
        <taxon>Bacteria</taxon>
        <taxon>Bacillati</taxon>
        <taxon>Bacillota</taxon>
        <taxon>Bacilli</taxon>
        <taxon>Bacillales</taxon>
        <taxon>Thermoactinomycetaceae</taxon>
        <taxon>Melghirimyces</taxon>
    </lineage>
</organism>
<sequence>MQRGKGSEGAEQTRSEEQKPVIAPARVGDRAEQKGARHVRSQCSPGKEAVGPVEPLADSVAEKRPRWLPKSRGSASVVPPLCPQTGTGMDKQDPAPKTEQQIYNGHDYIPFLRQG</sequence>
<dbReference type="AlphaFoldDB" id="A0A1G6JHG2"/>
<dbReference type="EMBL" id="FMZA01000004">
    <property type="protein sequence ID" value="SDC18170.1"/>
    <property type="molecule type" value="Genomic_DNA"/>
</dbReference>
<evidence type="ECO:0000313" key="3">
    <source>
        <dbReference type="Proteomes" id="UP000199387"/>
    </source>
</evidence>
<protein>
    <submittedName>
        <fullName evidence="2">Uncharacterized protein</fullName>
    </submittedName>
</protein>
<feature type="region of interest" description="Disordered" evidence="1">
    <location>
        <begin position="1"/>
        <end position="115"/>
    </location>
</feature>
<keyword evidence="3" id="KW-1185">Reference proteome</keyword>
<gene>
    <name evidence="2" type="ORF">SAMN04488112_10445</name>
</gene>
<feature type="compositionally biased region" description="Basic and acidic residues" evidence="1">
    <location>
        <begin position="1"/>
        <end position="19"/>
    </location>
</feature>
<evidence type="ECO:0000256" key="1">
    <source>
        <dbReference type="SAM" id="MobiDB-lite"/>
    </source>
</evidence>
<name>A0A1G6JHG2_9BACL</name>
<evidence type="ECO:0000313" key="2">
    <source>
        <dbReference type="EMBL" id="SDC18170.1"/>
    </source>
</evidence>